<evidence type="ECO:0000313" key="1">
    <source>
        <dbReference type="EMBL" id="BES79863.1"/>
    </source>
</evidence>
<name>A0AA86J490_9CAUD</name>
<evidence type="ECO:0000313" key="2">
    <source>
        <dbReference type="Proteomes" id="UP001304813"/>
    </source>
</evidence>
<dbReference type="Proteomes" id="UP001304813">
    <property type="component" value="Segment"/>
</dbReference>
<keyword evidence="2" id="KW-1185">Reference proteome</keyword>
<dbReference type="EMBL" id="LC779065">
    <property type="protein sequence ID" value="BES79863.1"/>
    <property type="molecule type" value="Genomic_DNA"/>
</dbReference>
<reference evidence="1 2" key="1">
    <citation type="submission" date="2023-09" db="EMBL/GenBank/DDBJ databases">
        <title>Analysis of phage genome (vB_Yru_GN1) of the bacterium (Yersinia ruckeri).</title>
        <authorList>
            <person name="Ganjoor M.S."/>
            <person name="Bouzari M."/>
            <person name="Soleimani-Delfan A."/>
        </authorList>
    </citation>
    <scope>NUCLEOTIDE SEQUENCE [LARGE SCALE GENOMIC DNA]</scope>
    <source>
        <strain evidence="2">vB_Yru_GN1</strain>
    </source>
</reference>
<sequence length="69" mass="7916">MLRIEDQSDKSIAISVVYPDHPMSYNGGVVIDQVMMKESDWNKRCDSQNVSNSVRSNRTMRVVTSKCDY</sequence>
<protein>
    <submittedName>
        <fullName evidence="1">Uncharacterized protein</fullName>
    </submittedName>
</protein>
<proteinExistence type="predicted"/>
<organism evidence="1 2">
    <name type="scientific">Yersinia phage vB_Yru_GN1</name>
    <dbReference type="NCBI Taxonomy" id="3074381"/>
    <lineage>
        <taxon>Viruses</taxon>
        <taxon>Duplodnaviria</taxon>
        <taxon>Heunggongvirae</taxon>
        <taxon>Uroviricota</taxon>
        <taxon>Caudoviricetes</taxon>
        <taxon>Caudoviricetes incertae sedis</taxon>
        <taxon>Sepahanvirus</taxon>
        <taxon>Sepahanvirus vB-Yru-GN1</taxon>
    </lineage>
</organism>
<accession>A0AA86J490</accession>